<dbReference type="GO" id="GO:0005524">
    <property type="term" value="F:ATP binding"/>
    <property type="evidence" value="ECO:0007669"/>
    <property type="project" value="InterPro"/>
</dbReference>
<dbReference type="InterPro" id="IPR011009">
    <property type="entry name" value="Kinase-like_dom_sf"/>
</dbReference>
<feature type="domain" description="Protein kinase" evidence="3">
    <location>
        <begin position="186"/>
        <end position="511"/>
    </location>
</feature>
<dbReference type="InterPro" id="IPR019734">
    <property type="entry name" value="TPR_rpt"/>
</dbReference>
<dbReference type="SMART" id="SM00220">
    <property type="entry name" value="S_TKc"/>
    <property type="match status" value="1"/>
</dbReference>
<dbReference type="SUPFAM" id="SSF48452">
    <property type="entry name" value="TPR-like"/>
    <property type="match status" value="3"/>
</dbReference>
<dbReference type="InterPro" id="IPR011990">
    <property type="entry name" value="TPR-like_helical_dom_sf"/>
</dbReference>
<accession>A0A0V0R3I1</accession>
<dbReference type="InterPro" id="IPR000719">
    <property type="entry name" value="Prot_kinase_dom"/>
</dbReference>
<organism evidence="4 5">
    <name type="scientific">Pseudocohnilembus persalinus</name>
    <name type="common">Ciliate</name>
    <dbReference type="NCBI Taxonomy" id="266149"/>
    <lineage>
        <taxon>Eukaryota</taxon>
        <taxon>Sar</taxon>
        <taxon>Alveolata</taxon>
        <taxon>Ciliophora</taxon>
        <taxon>Intramacronucleata</taxon>
        <taxon>Oligohymenophorea</taxon>
        <taxon>Scuticociliatia</taxon>
        <taxon>Philasterida</taxon>
        <taxon>Pseudocohnilembidae</taxon>
        <taxon>Pseudocohnilembus</taxon>
    </lineage>
</organism>
<dbReference type="Pfam" id="PF00069">
    <property type="entry name" value="Pkinase"/>
    <property type="match status" value="1"/>
</dbReference>
<dbReference type="GO" id="GO:0004672">
    <property type="term" value="F:protein kinase activity"/>
    <property type="evidence" value="ECO:0007669"/>
    <property type="project" value="InterPro"/>
</dbReference>
<evidence type="ECO:0000256" key="2">
    <source>
        <dbReference type="SAM" id="MobiDB-lite"/>
    </source>
</evidence>
<dbReference type="Proteomes" id="UP000054937">
    <property type="component" value="Unassembled WGS sequence"/>
</dbReference>
<dbReference type="SMART" id="SM00028">
    <property type="entry name" value="TPR"/>
    <property type="match status" value="8"/>
</dbReference>
<feature type="domain" description="Protein kinase" evidence="3">
    <location>
        <begin position="1222"/>
        <end position="1489"/>
    </location>
</feature>
<keyword evidence="4" id="KW-0418">Kinase</keyword>
<evidence type="ECO:0000256" key="1">
    <source>
        <dbReference type="PROSITE-ProRule" id="PRU00339"/>
    </source>
</evidence>
<feature type="repeat" description="TPR" evidence="1">
    <location>
        <begin position="1774"/>
        <end position="1807"/>
    </location>
</feature>
<dbReference type="Gene3D" id="1.25.40.10">
    <property type="entry name" value="Tetratricopeptide repeat domain"/>
    <property type="match status" value="3"/>
</dbReference>
<dbReference type="EMBL" id="LDAU01000055">
    <property type="protein sequence ID" value="KRX09057.1"/>
    <property type="molecule type" value="Genomic_DNA"/>
</dbReference>
<keyword evidence="5" id="KW-1185">Reference proteome</keyword>
<gene>
    <name evidence="4" type="ORF">PPERSA_01944</name>
</gene>
<keyword evidence="4" id="KW-0808">Transferase</keyword>
<dbReference type="Gene3D" id="1.10.510.10">
    <property type="entry name" value="Transferase(Phosphotransferase) domain 1"/>
    <property type="match status" value="2"/>
</dbReference>
<evidence type="ECO:0000313" key="5">
    <source>
        <dbReference type="Proteomes" id="UP000054937"/>
    </source>
</evidence>
<evidence type="ECO:0000313" key="4">
    <source>
        <dbReference type="EMBL" id="KRX09057.1"/>
    </source>
</evidence>
<name>A0A0V0R3I1_PSEPJ</name>
<dbReference type="SUPFAM" id="SSF56112">
    <property type="entry name" value="Protein kinase-like (PK-like)"/>
    <property type="match status" value="2"/>
</dbReference>
<dbReference type="OrthoDB" id="421075at2759"/>
<feature type="repeat" description="TPR" evidence="1">
    <location>
        <begin position="792"/>
        <end position="825"/>
    </location>
</feature>
<dbReference type="InParanoid" id="A0A0V0R3I1"/>
<dbReference type="Pfam" id="PF13424">
    <property type="entry name" value="TPR_12"/>
    <property type="match status" value="2"/>
</dbReference>
<evidence type="ECO:0000259" key="3">
    <source>
        <dbReference type="PROSITE" id="PS50011"/>
    </source>
</evidence>
<comment type="caution">
    <text evidence="4">The sequence shown here is derived from an EMBL/GenBank/DDBJ whole genome shotgun (WGS) entry which is preliminary data.</text>
</comment>
<dbReference type="PROSITE" id="PS50005">
    <property type="entry name" value="TPR"/>
    <property type="match status" value="2"/>
</dbReference>
<sequence length="2158" mass="256721">MQEIQSQNAKQTSFKHEANLIDQKTQCTVSINGTIQDVEYNFDDINKNVTISALGNKYVFSQNVLSKKLDKQLKNETQKCNVLEKFLFKNDQQKQKLAHYMPQMLQNIVDSQKIIQKQQNNREISVVEEDEDDENEDITMADDFMQDIKHIQKINSERITEEAQKLDEYKFKNDDGMIFFKEDKKIVFLQNLAQGGQGKIELAYHFLNRQFYVFKHFFCRNEFEHELQIYNYLSQDKKSNISNYYLPVKNVLEKYQVIILKRGEIDLKTYCKLRNKQNQPLKLHEIAYIFKFILEGQIQFYKKDIFFSDTKPDNLILKFDSTFTYFELNFIDFGGAFSKQFNKNLSYPLFLKFNYFDERMIELKRNQQNLNDSQIQQCEIYTIARTVQSCILGGQVDNVLFQKEKIGQFFQKYGDFLGKEFTLIMKKMLKFEDIPENEYYQNYQQLFDDVEKIQIFNDNILQRKIDDTQQIIKIYKKDLVQQNQEQNQLDQLSIQDLIQKIYSYQSKQLFVEEENTRKYLKDKIREKLKKNDFENNQEKQELIDLQFTNFKDLGKNLQNQDKCKEGIIYQEQAEKYFIEQLDILIKNQSDNEINNGKENKDIQDKNNNYNKEENQKLQSKFYERLIVVNIDLGFSYSKIYETQKSLQSFEEAILYMEKSCLDHYYFTINKNKLFSMLDVYDYDRCIEDTNNLLQKLKNDSTDSRYEYNLILAQCYLKKNDYSKALELIQEFKNKYVDQYPEHVKRFYWQIKVYNIKGESYFNLSDIQKSLQNLIEAIKLSSEIYGSRSLILEDTYKLLGQIYEQQQEFDKAIKAQQNLLQVYKFNQNMTKEQRNSFMKIQKNKILELEANKKKNENQNLLLNDQQELTLQAENQNINKDLEAQNSQKQIQYQNSNKSNLQEGHQSQNKDQNQNYFQIKQDKINSTLVQNNIFDKNNQIGNENSQIVPLNDNQMNPIYKEKIFLKKEKNINNSNKLSLKPLPQRYQRNTPLQQMSNSHKFTLKNISNSEKNFQLGDIILKEGKFYKKQDNKDSRPSSYLNKLKNLDSFQVLINGYFLTIQYRFDEQVQILDIFVNKQKFSFTTQVLFQQIDNFSNNCSQKRQTLQMFNMKEGLNQQIIGYFLPQILQNLIDFTEIEMEQQTKGFKLPLKRQASLVQQQNLQFNSKTENVTRDEEEDDKTIMEDIVKHIYKVVQNKSADLQAKKESYKVQNFDGMSLYKNNKKIVFLQNLGKGGQGKVELAYHYTKRQFLIFKQFNRKDQFLHEVNVYNHLAVLDQNEKNEGDEISQYYMPVIEYIRENHVIVMQRGECDLKTYCHLRYRNKIPLKIGEICYIFSFILEGHMQFHKKQIYFSDTKPDNLVLKLDSNFKNYQLAFIDFGGAYYTGLGYNSYPLFLTPNYFDDQIYQMRLDNLEIGEDIIQQAEIYTIARTIQCCILGGEVGHAYFQKSNVNEFFEKYGNILGDDLTQILMRMLKVNCISKDKYYTSYKQLYEDMQNISIDNNVENLTQEQLLDKIYFFQSKQLLLEENDYRHYLEEKIQKQLEEDNFVDQNEKDQLILLKYTNYKDLGKNLEYQYQFKEGVEYLVKAEQFFYQKLQKDNQKIFQEKVVQLNKDLQYSYSQLEEYDKAMKAADKATRIAKQYDLTQYLPQIQKNKLLTMVQVGSHKDYKECLSQANDIFDEFEKNDNKGRFEISFIQGLCLLKLGKYEQSLEKIEEFQKNFVDVNVEHVGRFNFKIQTLNLKGQNHYKLKNYDLSQKYLNEGLHQSQEIYGENGAISQELCSALGNVYEKKGDFKQAKKFFDKALDIYKTYNFNSNNQIQVQKYKNMKKEAKIIARKDRKQQRLQIKGLNNDDLDTIKEFGSQKSISHSTSPNKKQSNSLDFKQQYYSYQEKQELQKVQRHDSRIQLQKLKVTESQDFTFPQINKSTSALLINSEKAIKQQNLKQDENTENEQVQLSIKLSQPSITSQNVINFDSQFPKVSIGNSQVYNKCKIHDRIFSKNNKLKQEHKKRESSLNSNMTLFKNKSEFNLNVNFREKVVPINLDPQPVYQKKIKSSKQIKNNAFIDIDIINSKTTEINGNLMQQKQNNRKENINTYKLQPLKGINFFNDNISSQLHKIAAYNSFNQDKKIQLPEIYDINFVKKQGGIKKFQNGKFIKKQKCN</sequence>
<keyword evidence="1" id="KW-0802">TPR repeat</keyword>
<dbReference type="PROSITE" id="PS50011">
    <property type="entry name" value="PROTEIN_KINASE_DOM"/>
    <property type="match status" value="2"/>
</dbReference>
<protein>
    <submittedName>
        <fullName evidence="4">Protein kinase-like domain</fullName>
    </submittedName>
</protein>
<proteinExistence type="predicted"/>
<feature type="region of interest" description="Disordered" evidence="2">
    <location>
        <begin position="885"/>
        <end position="909"/>
    </location>
</feature>
<reference evidence="4 5" key="1">
    <citation type="journal article" date="2015" name="Sci. Rep.">
        <title>Genome of the facultative scuticociliatosis pathogen Pseudocohnilembus persalinus provides insight into its virulence through horizontal gene transfer.</title>
        <authorList>
            <person name="Xiong J."/>
            <person name="Wang G."/>
            <person name="Cheng J."/>
            <person name="Tian M."/>
            <person name="Pan X."/>
            <person name="Warren A."/>
            <person name="Jiang C."/>
            <person name="Yuan D."/>
            <person name="Miao W."/>
        </authorList>
    </citation>
    <scope>NUCLEOTIDE SEQUENCE [LARGE SCALE GENOMIC DNA]</scope>
    <source>
        <strain evidence="4">36N120E</strain>
    </source>
</reference>